<sequence length="249" mass="28950">MPALTSILEKRISDLEDELDQVKWARKYAMTDRRVLEDSAISQRHVYQRIRYLPGPPRLLILRIPYYTPKEERIMSSLISILDQRIADLEEKLDQIKSSRKYTMTDGRLLEDKAIASRLRDIRDAALSVTEDLERLVDEKSQITKENARIKGELQDAKEWLQLYREETDKDAVMRMTDEEKLKQQLAAAKKETELSEKENKRLDASIKGIIPELRKIVDAMSKFKDASQSARKAANKVKDWVEACSKGR</sequence>
<feature type="coiled-coil region" evidence="1">
    <location>
        <begin position="179"/>
        <end position="206"/>
    </location>
</feature>
<accession>A0ABR1Y8P5</accession>
<organism evidence="2 3">
    <name type="scientific">Phyllosticta capitalensis</name>
    <dbReference type="NCBI Taxonomy" id="121624"/>
    <lineage>
        <taxon>Eukaryota</taxon>
        <taxon>Fungi</taxon>
        <taxon>Dikarya</taxon>
        <taxon>Ascomycota</taxon>
        <taxon>Pezizomycotina</taxon>
        <taxon>Dothideomycetes</taxon>
        <taxon>Dothideomycetes incertae sedis</taxon>
        <taxon>Botryosphaeriales</taxon>
        <taxon>Phyllostictaceae</taxon>
        <taxon>Phyllosticta</taxon>
    </lineage>
</organism>
<dbReference type="EMBL" id="JBBWRZ010000015">
    <property type="protein sequence ID" value="KAK8222710.1"/>
    <property type="molecule type" value="Genomic_DNA"/>
</dbReference>
<comment type="caution">
    <text evidence="2">The sequence shown here is derived from an EMBL/GenBank/DDBJ whole genome shotgun (WGS) entry which is preliminary data.</text>
</comment>
<evidence type="ECO:0000313" key="2">
    <source>
        <dbReference type="EMBL" id="KAK8222710.1"/>
    </source>
</evidence>
<name>A0ABR1Y8P5_9PEZI</name>
<protein>
    <submittedName>
        <fullName evidence="2">Uncharacterized protein</fullName>
    </submittedName>
</protein>
<keyword evidence="1" id="KW-0175">Coiled coil</keyword>
<proteinExistence type="predicted"/>
<dbReference type="Proteomes" id="UP001492380">
    <property type="component" value="Unassembled WGS sequence"/>
</dbReference>
<evidence type="ECO:0000313" key="3">
    <source>
        <dbReference type="Proteomes" id="UP001492380"/>
    </source>
</evidence>
<evidence type="ECO:0000256" key="1">
    <source>
        <dbReference type="SAM" id="Coils"/>
    </source>
</evidence>
<reference evidence="2 3" key="1">
    <citation type="submission" date="2024-04" db="EMBL/GenBank/DDBJ databases">
        <title>Phyllosticta paracitricarpa is synonymous to the EU quarantine fungus P. citricarpa based on phylogenomic analyses.</title>
        <authorList>
            <consortium name="Lawrence Berkeley National Laboratory"/>
            <person name="Van Ingen-Buijs V.A."/>
            <person name="Van Westerhoven A.C."/>
            <person name="Haridas S."/>
            <person name="Skiadas P."/>
            <person name="Martin F."/>
            <person name="Groenewald J.Z."/>
            <person name="Crous P.W."/>
            <person name="Seidl M.F."/>
        </authorList>
    </citation>
    <scope>NUCLEOTIDE SEQUENCE [LARGE SCALE GENOMIC DNA]</scope>
    <source>
        <strain evidence="2 3">CBS 123374</strain>
    </source>
</reference>
<keyword evidence="3" id="KW-1185">Reference proteome</keyword>
<gene>
    <name evidence="2" type="ORF">HDK90DRAFT_515770</name>
</gene>